<dbReference type="GO" id="GO:0006412">
    <property type="term" value="P:translation"/>
    <property type="evidence" value="ECO:0007669"/>
    <property type="project" value="UniProtKB-UniRule"/>
</dbReference>
<keyword evidence="2 3" id="KW-0687">Ribonucleoprotein</keyword>
<dbReference type="NCBIfam" id="TIGR00002">
    <property type="entry name" value="S16"/>
    <property type="match status" value="1"/>
</dbReference>
<dbReference type="AlphaFoldDB" id="A0A5C0UHJ8"/>
<dbReference type="RefSeq" id="WP_148951969.1">
    <property type="nucleotide sequence ID" value="NZ_CP043312.1"/>
</dbReference>
<dbReference type="InterPro" id="IPR000307">
    <property type="entry name" value="Ribosomal_bS16"/>
</dbReference>
<accession>A0A5C0UHJ8</accession>
<organism evidence="4 5">
    <name type="scientific">Candidatus Sneabacter namystus</name>
    <dbReference type="NCBI Taxonomy" id="2601646"/>
    <lineage>
        <taxon>Bacteria</taxon>
        <taxon>Pseudomonadati</taxon>
        <taxon>Pseudomonadota</taxon>
        <taxon>Alphaproteobacteria</taxon>
        <taxon>Rickettsiales</taxon>
        <taxon>Rickettsiaceae</taxon>
        <taxon>Rickettsieae</taxon>
        <taxon>Candidatus Sneabacter</taxon>
    </lineage>
</organism>
<protein>
    <recommendedName>
        <fullName evidence="3">Small ribosomal subunit protein bS16</fullName>
    </recommendedName>
</protein>
<dbReference type="GO" id="GO:0015935">
    <property type="term" value="C:small ribosomal subunit"/>
    <property type="evidence" value="ECO:0007669"/>
    <property type="project" value="TreeGrafter"/>
</dbReference>
<dbReference type="SUPFAM" id="SSF54565">
    <property type="entry name" value="Ribosomal protein S16"/>
    <property type="match status" value="1"/>
</dbReference>
<evidence type="ECO:0000256" key="2">
    <source>
        <dbReference type="ARBA" id="ARBA00023274"/>
    </source>
</evidence>
<name>A0A5C0UHJ8_9RICK</name>
<evidence type="ECO:0000256" key="1">
    <source>
        <dbReference type="ARBA" id="ARBA00022980"/>
    </source>
</evidence>
<dbReference type="PANTHER" id="PTHR12919">
    <property type="entry name" value="30S RIBOSOMAL PROTEIN S16"/>
    <property type="match status" value="1"/>
</dbReference>
<dbReference type="Gene3D" id="3.30.1320.10">
    <property type="match status" value="1"/>
</dbReference>
<evidence type="ECO:0000256" key="3">
    <source>
        <dbReference type="HAMAP-Rule" id="MF_00385"/>
    </source>
</evidence>
<evidence type="ECO:0000313" key="4">
    <source>
        <dbReference type="EMBL" id="QEK39608.1"/>
    </source>
</evidence>
<dbReference type="KEGG" id="snay:FZC37_01500"/>
<dbReference type="Proteomes" id="UP000323844">
    <property type="component" value="Chromosome"/>
</dbReference>
<dbReference type="Pfam" id="PF00886">
    <property type="entry name" value="Ribosomal_S16"/>
    <property type="match status" value="1"/>
</dbReference>
<comment type="similarity">
    <text evidence="3">Belongs to the bacterial ribosomal protein bS16 family.</text>
</comment>
<reference evidence="4 5" key="1">
    <citation type="submission" date="2019-08" db="EMBL/GenBank/DDBJ databases">
        <title>Highly reduced genomes of protist endosymbionts show evolutionary convergence.</title>
        <authorList>
            <person name="George E."/>
            <person name="Husnik F."/>
            <person name="Tashyreva D."/>
            <person name="Prokopchuk G."/>
            <person name="Horak A."/>
            <person name="Kwong W.K."/>
            <person name="Lukes J."/>
            <person name="Keeling P.J."/>
        </authorList>
    </citation>
    <scope>NUCLEOTIDE SEQUENCE [LARGE SCALE GENOMIC DNA]</scope>
    <source>
        <strain evidence="4">1621</strain>
    </source>
</reference>
<keyword evidence="5" id="KW-1185">Reference proteome</keyword>
<proteinExistence type="inferred from homology"/>
<keyword evidence="1 3" id="KW-0689">Ribosomal protein</keyword>
<dbReference type="OrthoDB" id="9807878at2"/>
<sequence length="110" mass="12531">MAVKVRLLRGGRKGSPCYSIVAAASSSPRDGKFFEKLGVYHPMLKSENEKRFVVDEARVLHWFSCGAQPTDRVIKLLLNAKFALPEKIQKKWNLKMTKKTNKPKKKEKTA</sequence>
<dbReference type="GO" id="GO:0005737">
    <property type="term" value="C:cytoplasm"/>
    <property type="evidence" value="ECO:0007669"/>
    <property type="project" value="UniProtKB-ARBA"/>
</dbReference>
<gene>
    <name evidence="3 4" type="primary">rpsP</name>
    <name evidence="4" type="ORF">FZC37_01500</name>
</gene>
<evidence type="ECO:0000313" key="5">
    <source>
        <dbReference type="Proteomes" id="UP000323844"/>
    </source>
</evidence>
<dbReference type="HAMAP" id="MF_00385">
    <property type="entry name" value="Ribosomal_bS16"/>
    <property type="match status" value="1"/>
</dbReference>
<dbReference type="PANTHER" id="PTHR12919:SF20">
    <property type="entry name" value="SMALL RIBOSOMAL SUBUNIT PROTEIN BS16M"/>
    <property type="match status" value="1"/>
</dbReference>
<dbReference type="GO" id="GO:0003735">
    <property type="term" value="F:structural constituent of ribosome"/>
    <property type="evidence" value="ECO:0007669"/>
    <property type="project" value="InterPro"/>
</dbReference>
<dbReference type="EMBL" id="CP043312">
    <property type="protein sequence ID" value="QEK39608.1"/>
    <property type="molecule type" value="Genomic_DNA"/>
</dbReference>
<dbReference type="InterPro" id="IPR023803">
    <property type="entry name" value="Ribosomal_bS16_dom_sf"/>
</dbReference>